<evidence type="ECO:0008006" key="3">
    <source>
        <dbReference type="Google" id="ProtNLM"/>
    </source>
</evidence>
<dbReference type="STRING" id="61395.A0A1Y1W7L1"/>
<evidence type="ECO:0000313" key="1">
    <source>
        <dbReference type="EMBL" id="ORX69529.1"/>
    </source>
</evidence>
<accession>A0A1Y1W7L1</accession>
<keyword evidence="2" id="KW-1185">Reference proteome</keyword>
<reference evidence="1 2" key="1">
    <citation type="submission" date="2016-07" db="EMBL/GenBank/DDBJ databases">
        <title>Pervasive Adenine N6-methylation of Active Genes in Fungi.</title>
        <authorList>
            <consortium name="DOE Joint Genome Institute"/>
            <person name="Mondo S.J."/>
            <person name="Dannebaum R.O."/>
            <person name="Kuo R.C."/>
            <person name="Labutti K."/>
            <person name="Haridas S."/>
            <person name="Kuo A."/>
            <person name="Salamov A."/>
            <person name="Ahrendt S.R."/>
            <person name="Lipzen A."/>
            <person name="Sullivan W."/>
            <person name="Andreopoulos W.B."/>
            <person name="Clum A."/>
            <person name="Lindquist E."/>
            <person name="Daum C."/>
            <person name="Ramamoorthy G.K."/>
            <person name="Gryganskyi A."/>
            <person name="Culley D."/>
            <person name="Magnuson J.K."/>
            <person name="James T.Y."/>
            <person name="O'Malley M.A."/>
            <person name="Stajich J.E."/>
            <person name="Spatafora J.W."/>
            <person name="Visel A."/>
            <person name="Grigoriev I.V."/>
        </authorList>
    </citation>
    <scope>NUCLEOTIDE SEQUENCE [LARGE SCALE GENOMIC DNA]</scope>
    <source>
        <strain evidence="1 2">ATCC 12442</strain>
    </source>
</reference>
<protein>
    <recommendedName>
        <fullName evidence="3">DUF3421 domain-containing protein</fullName>
    </recommendedName>
</protein>
<name>A0A1Y1W7L1_9FUNG</name>
<proteinExistence type="predicted"/>
<dbReference type="AlphaFoldDB" id="A0A1Y1W7L1"/>
<dbReference type="EMBL" id="MCFD01000007">
    <property type="protein sequence ID" value="ORX69529.1"/>
    <property type="molecule type" value="Genomic_DNA"/>
</dbReference>
<comment type="caution">
    <text evidence="1">The sequence shown here is derived from an EMBL/GenBank/DDBJ whole genome shotgun (WGS) entry which is preliminary data.</text>
</comment>
<dbReference type="SMART" id="SM00696">
    <property type="entry name" value="DM9"/>
    <property type="match status" value="1"/>
</dbReference>
<dbReference type="Pfam" id="PF11901">
    <property type="entry name" value="DM9"/>
    <property type="match status" value="1"/>
</dbReference>
<gene>
    <name evidence="1" type="ORF">DL89DRAFT_267724</name>
</gene>
<dbReference type="InterPro" id="IPR006616">
    <property type="entry name" value="DM9_repeat"/>
</dbReference>
<dbReference type="OrthoDB" id="2142040at2759"/>
<dbReference type="Proteomes" id="UP000193922">
    <property type="component" value="Unassembled WGS sequence"/>
</dbReference>
<sequence length="192" mass="20904">MGFRSRSSSINSLTKRISWHRRTSDASTQQTLCDSQPAALKTPDDFAWVPVISGHIPMNAVQGGVERTGEPLFICRAYHRDGLHPGRAGRHLRTGASIGYGWQEVDVTECQVLCGQGTKLRWVAQEGPLEINGFVPLLAGFEHTGEPLYVAKTVLGGAQQLGKCGVHIKHGASFAFNGREKAVAEYMVLAYV</sequence>
<organism evidence="1 2">
    <name type="scientific">Linderina pennispora</name>
    <dbReference type="NCBI Taxonomy" id="61395"/>
    <lineage>
        <taxon>Eukaryota</taxon>
        <taxon>Fungi</taxon>
        <taxon>Fungi incertae sedis</taxon>
        <taxon>Zoopagomycota</taxon>
        <taxon>Kickxellomycotina</taxon>
        <taxon>Kickxellomycetes</taxon>
        <taxon>Kickxellales</taxon>
        <taxon>Kickxellaceae</taxon>
        <taxon>Linderina</taxon>
    </lineage>
</organism>
<dbReference type="GeneID" id="63804285"/>
<dbReference type="PANTHER" id="PTHR31649:SF1">
    <property type="entry name" value="FARNESOIC ACID O-METHYL TRANSFERASE DOMAIN-CONTAINING PROTEIN"/>
    <property type="match status" value="1"/>
</dbReference>
<evidence type="ECO:0000313" key="2">
    <source>
        <dbReference type="Proteomes" id="UP000193922"/>
    </source>
</evidence>
<dbReference type="RefSeq" id="XP_040743217.1">
    <property type="nucleotide sequence ID" value="XM_040887637.1"/>
</dbReference>
<dbReference type="PANTHER" id="PTHR31649">
    <property type="entry name" value="AGAP009604-PA"/>
    <property type="match status" value="1"/>
</dbReference>